<comment type="caution">
    <text evidence="2">The sequence shown here is derived from an EMBL/GenBank/DDBJ whole genome shotgun (WGS) entry which is preliminary data.</text>
</comment>
<name>A0A5C6AN65_9BACT</name>
<accession>A0A5C6AN65</accession>
<feature type="chain" id="PRO_5022866432" evidence="1">
    <location>
        <begin position="20"/>
        <end position="126"/>
    </location>
</feature>
<gene>
    <name evidence="2" type="ORF">Pla52n_42970</name>
</gene>
<organism evidence="2 3">
    <name type="scientific">Stieleria varia</name>
    <dbReference type="NCBI Taxonomy" id="2528005"/>
    <lineage>
        <taxon>Bacteria</taxon>
        <taxon>Pseudomonadati</taxon>
        <taxon>Planctomycetota</taxon>
        <taxon>Planctomycetia</taxon>
        <taxon>Pirellulales</taxon>
        <taxon>Pirellulaceae</taxon>
        <taxon>Stieleria</taxon>
    </lineage>
</organism>
<keyword evidence="1" id="KW-0732">Signal</keyword>
<sequence precursor="true">MIRRIILAAGLAVVALAGAQQDATAGDPYGMTQVWAHNFAMDRPWHGGYYNQNYGQPLAVVVPPTAHMRQTYSWGVGQNLMYPIHHQYGRSANSPGAAPAGSFRPTPPWPSHTDQFGYYYIRGPWR</sequence>
<dbReference type="Proteomes" id="UP000320176">
    <property type="component" value="Unassembled WGS sequence"/>
</dbReference>
<keyword evidence="3" id="KW-1185">Reference proteome</keyword>
<feature type="signal peptide" evidence="1">
    <location>
        <begin position="1"/>
        <end position="19"/>
    </location>
</feature>
<proteinExistence type="predicted"/>
<evidence type="ECO:0000313" key="2">
    <source>
        <dbReference type="EMBL" id="TWU00927.1"/>
    </source>
</evidence>
<dbReference type="EMBL" id="SJPN01000005">
    <property type="protein sequence ID" value="TWU00927.1"/>
    <property type="molecule type" value="Genomic_DNA"/>
</dbReference>
<evidence type="ECO:0000256" key="1">
    <source>
        <dbReference type="SAM" id="SignalP"/>
    </source>
</evidence>
<reference evidence="2 3" key="1">
    <citation type="submission" date="2019-02" db="EMBL/GenBank/DDBJ databases">
        <title>Deep-cultivation of Planctomycetes and their phenomic and genomic characterization uncovers novel biology.</title>
        <authorList>
            <person name="Wiegand S."/>
            <person name="Jogler M."/>
            <person name="Boedeker C."/>
            <person name="Pinto D."/>
            <person name="Vollmers J."/>
            <person name="Rivas-Marin E."/>
            <person name="Kohn T."/>
            <person name="Peeters S.H."/>
            <person name="Heuer A."/>
            <person name="Rast P."/>
            <person name="Oberbeckmann S."/>
            <person name="Bunk B."/>
            <person name="Jeske O."/>
            <person name="Meyerdierks A."/>
            <person name="Storesund J.E."/>
            <person name="Kallscheuer N."/>
            <person name="Luecker S."/>
            <person name="Lage O.M."/>
            <person name="Pohl T."/>
            <person name="Merkel B.J."/>
            <person name="Hornburger P."/>
            <person name="Mueller R.-W."/>
            <person name="Bruemmer F."/>
            <person name="Labrenz M."/>
            <person name="Spormann A.M."/>
            <person name="Op Den Camp H."/>
            <person name="Overmann J."/>
            <person name="Amann R."/>
            <person name="Jetten M.S.M."/>
            <person name="Mascher T."/>
            <person name="Medema M.H."/>
            <person name="Devos D.P."/>
            <person name="Kaster A.-K."/>
            <person name="Ovreas L."/>
            <person name="Rohde M."/>
            <person name="Galperin M.Y."/>
            <person name="Jogler C."/>
        </authorList>
    </citation>
    <scope>NUCLEOTIDE SEQUENCE [LARGE SCALE GENOMIC DNA]</scope>
    <source>
        <strain evidence="2 3">Pla52n</strain>
    </source>
</reference>
<evidence type="ECO:0000313" key="3">
    <source>
        <dbReference type="Proteomes" id="UP000320176"/>
    </source>
</evidence>
<protein>
    <submittedName>
        <fullName evidence="2">Uncharacterized protein</fullName>
    </submittedName>
</protein>
<dbReference type="AlphaFoldDB" id="A0A5C6AN65"/>
<dbReference type="RefSeq" id="WP_146521461.1">
    <property type="nucleotide sequence ID" value="NZ_CP151726.1"/>
</dbReference>
<dbReference type="OrthoDB" id="211632at2"/>